<dbReference type="EMBL" id="JBHSXS010000031">
    <property type="protein sequence ID" value="MFC6884880.1"/>
    <property type="molecule type" value="Genomic_DNA"/>
</dbReference>
<dbReference type="PANTHER" id="PTHR11361">
    <property type="entry name" value="DNA MISMATCH REPAIR PROTEIN MUTS FAMILY MEMBER"/>
    <property type="match status" value="1"/>
</dbReference>
<evidence type="ECO:0000259" key="4">
    <source>
        <dbReference type="SMART" id="SM00534"/>
    </source>
</evidence>
<sequence length="498" mass="53517">MRPGLLYAGEGARPHAAVDAEDLQLDALWAAMARGDEGLYAAARAVTLAPLTDPADIAHRQEVLRDCTGNAAAVRELHALADEAVAADQKIFRGPAARPEVLLNRSLRVLEQSFEYLRRLRDLASGHARAFGSPAFSRLFASLRTELDEGYLRGAETLLDQLQFEHGILAEARLGPGNKSVGFRLHEPPGKGRDPSVRRFRKSGLAFAVPADNEETWRALPAFRDLIVEEVAQAAAASADHVRDFLLALRSELGFYVGCLNLAESLTGLGLPVCVPRAHPAAGPAPSARGLYDPCLALLRGGAVGSDLDAGAAALIMVTGANRGGKTTFLRGVGTAQLMMQCGMFVAARHYAAPVAHGIFTHFRREEDRSMTSGKLDEELARMSAVVDRLRPGALLLCNESFASTEEREGSDIAAEIIGALTGLGVRVVFVTHLYDLAQRLHAEAGDDRLFLTTERDAGGAPTFRIVPGTPSPTAHARDLYLRVFGDDRPPGRSAYHR</sequence>
<dbReference type="SUPFAM" id="SSF52540">
    <property type="entry name" value="P-loop containing nucleoside triphosphate hydrolases"/>
    <property type="match status" value="1"/>
</dbReference>
<evidence type="ECO:0000313" key="5">
    <source>
        <dbReference type="EMBL" id="MFC6884880.1"/>
    </source>
</evidence>
<dbReference type="Gene3D" id="3.40.50.300">
    <property type="entry name" value="P-loop containing nucleotide triphosphate hydrolases"/>
    <property type="match status" value="1"/>
</dbReference>
<keyword evidence="2" id="KW-0067">ATP-binding</keyword>
<comment type="caution">
    <text evidence="5">The sequence shown here is derived from an EMBL/GenBank/DDBJ whole genome shotgun (WGS) entry which is preliminary data.</text>
</comment>
<reference evidence="6" key="1">
    <citation type="journal article" date="2019" name="Int. J. Syst. Evol. Microbiol.">
        <title>The Global Catalogue of Microorganisms (GCM) 10K type strain sequencing project: providing services to taxonomists for standard genome sequencing and annotation.</title>
        <authorList>
            <consortium name="The Broad Institute Genomics Platform"/>
            <consortium name="The Broad Institute Genome Sequencing Center for Infectious Disease"/>
            <person name="Wu L."/>
            <person name="Ma J."/>
        </authorList>
    </citation>
    <scope>NUCLEOTIDE SEQUENCE [LARGE SCALE GENOMIC DNA]</scope>
    <source>
        <strain evidence="6">JCM 3369</strain>
    </source>
</reference>
<dbReference type="Proteomes" id="UP001596380">
    <property type="component" value="Unassembled WGS sequence"/>
</dbReference>
<accession>A0ABW2CVB3</accession>
<evidence type="ECO:0000256" key="1">
    <source>
        <dbReference type="ARBA" id="ARBA00022741"/>
    </source>
</evidence>
<dbReference type="InterPro" id="IPR027417">
    <property type="entry name" value="P-loop_NTPase"/>
</dbReference>
<feature type="domain" description="DNA mismatch repair proteins mutS family" evidence="4">
    <location>
        <begin position="313"/>
        <end position="489"/>
    </location>
</feature>
<dbReference type="InterPro" id="IPR000432">
    <property type="entry name" value="DNA_mismatch_repair_MutS_C"/>
</dbReference>
<dbReference type="RefSeq" id="WP_160826836.1">
    <property type="nucleotide sequence ID" value="NZ_JBHSXE010000001.1"/>
</dbReference>
<organism evidence="5 6">
    <name type="scientific">Actinomadura yumaensis</name>
    <dbReference type="NCBI Taxonomy" id="111807"/>
    <lineage>
        <taxon>Bacteria</taxon>
        <taxon>Bacillati</taxon>
        <taxon>Actinomycetota</taxon>
        <taxon>Actinomycetes</taxon>
        <taxon>Streptosporangiales</taxon>
        <taxon>Thermomonosporaceae</taxon>
        <taxon>Actinomadura</taxon>
    </lineage>
</organism>
<proteinExistence type="predicted"/>
<name>A0ABW2CVB3_9ACTN</name>
<dbReference type="InterPro" id="IPR045076">
    <property type="entry name" value="MutS"/>
</dbReference>
<keyword evidence="1" id="KW-0547">Nucleotide-binding</keyword>
<gene>
    <name evidence="5" type="ORF">ACFQKB_34330</name>
</gene>
<protein>
    <recommendedName>
        <fullName evidence="4">DNA mismatch repair proteins mutS family domain-containing protein</fullName>
    </recommendedName>
</protein>
<dbReference type="SMART" id="SM00534">
    <property type="entry name" value="MUTSac"/>
    <property type="match status" value="1"/>
</dbReference>
<dbReference type="Pfam" id="PF00488">
    <property type="entry name" value="MutS_V"/>
    <property type="match status" value="1"/>
</dbReference>
<keyword evidence="6" id="KW-1185">Reference proteome</keyword>
<keyword evidence="3" id="KW-0238">DNA-binding</keyword>
<evidence type="ECO:0000256" key="3">
    <source>
        <dbReference type="ARBA" id="ARBA00023125"/>
    </source>
</evidence>
<evidence type="ECO:0000256" key="2">
    <source>
        <dbReference type="ARBA" id="ARBA00022840"/>
    </source>
</evidence>
<dbReference type="PANTHER" id="PTHR11361:SF34">
    <property type="entry name" value="DNA MISMATCH REPAIR PROTEIN MSH1, MITOCHONDRIAL"/>
    <property type="match status" value="1"/>
</dbReference>
<evidence type="ECO:0000313" key="6">
    <source>
        <dbReference type="Proteomes" id="UP001596380"/>
    </source>
</evidence>